<dbReference type="EMBL" id="RYYV01000002">
    <property type="protein sequence ID" value="RUL78804.1"/>
    <property type="molecule type" value="Genomic_DNA"/>
</dbReference>
<name>A0A432M9A1_9GAMM</name>
<protein>
    <recommendedName>
        <fullName evidence="3">Baseplate protein J-like domain-containing protein</fullName>
    </recommendedName>
</protein>
<sequence length="616" mass="68364">MSDVSALENLLSSLVAGEGFKLDNRSIESNLAFVEQYARLIPYEDPAGRRDQECTWADILFMGGNTPQKLAAMYQDRSLAAGTLWPQQALLLAVLQMLETPRALLNYFPYAHRQLYYRQLLGLSERAAEPARVALAFQLAATTAELLIPADTPFSAGQDRQGVPVQYALDRSLLANHGEWSDLYWRRGGTDALYIAYDREQGVLWPEQGRRLFGALPEQQCRLGTGETFDEPRANEKDLLYLGFAGLRPGQTLSLFWQLQGAKALNMTWQYADAQGHWAPLDATVIDETAGLFRSGCWSAILPKDIGGDDAGALAPPDGLPPGRCWLRALIDNAAAPAVGASDYPVVFGLLTNGMTATMQNPAALDPSSLSQPLPANSMAQPVSAIAGLSKTLQPWPSWGGRPAEVQEAFFERVARRLEHRNRALTWQDMVSILKARYSAVFEVATPSSIKQTTMPAAREQRLIVIPLNTEKDNDDPVRPLLNQAKLQDMQNTLQRLASPWQNIVLENPAYRDVSIDYSLTFQPGVNPDYGLRQVRQALEQHYMPWIEDRPGGVKLGGKLDYYDVVAQIQRQPLVDRVNRLELNGKKASVEGEDHEALVLVWPVEALAHQAIQERP</sequence>
<evidence type="ECO:0000313" key="1">
    <source>
        <dbReference type="EMBL" id="RUL78804.1"/>
    </source>
</evidence>
<accession>A0A432M9A1</accession>
<dbReference type="Proteomes" id="UP000274358">
    <property type="component" value="Unassembled WGS sequence"/>
</dbReference>
<dbReference type="RefSeq" id="WP_126683263.1">
    <property type="nucleotide sequence ID" value="NZ_RYYV01000002.1"/>
</dbReference>
<reference evidence="1 2" key="1">
    <citation type="submission" date="2018-12" db="EMBL/GenBank/DDBJ databases">
        <title>Dyella dinghuensis sp. nov. DHOA06 and Dyella choica sp. nov. 4M-K27, isolated from forest soil.</title>
        <authorList>
            <person name="Qiu L.-H."/>
            <person name="Gao Z.-H."/>
        </authorList>
    </citation>
    <scope>NUCLEOTIDE SEQUENCE [LARGE SCALE GENOMIC DNA]</scope>
    <source>
        <strain evidence="1 2">4M-K27</strain>
    </source>
</reference>
<organism evidence="1 2">
    <name type="scientific">Dyella choica</name>
    <dbReference type="NCBI Taxonomy" id="1927959"/>
    <lineage>
        <taxon>Bacteria</taxon>
        <taxon>Pseudomonadati</taxon>
        <taxon>Pseudomonadota</taxon>
        <taxon>Gammaproteobacteria</taxon>
        <taxon>Lysobacterales</taxon>
        <taxon>Rhodanobacteraceae</taxon>
        <taxon>Dyella</taxon>
    </lineage>
</organism>
<evidence type="ECO:0000313" key="2">
    <source>
        <dbReference type="Proteomes" id="UP000274358"/>
    </source>
</evidence>
<proteinExistence type="predicted"/>
<keyword evidence="2" id="KW-1185">Reference proteome</keyword>
<dbReference type="AlphaFoldDB" id="A0A432M9A1"/>
<dbReference type="OrthoDB" id="9762853at2"/>
<comment type="caution">
    <text evidence="1">The sequence shown here is derived from an EMBL/GenBank/DDBJ whole genome shotgun (WGS) entry which is preliminary data.</text>
</comment>
<gene>
    <name evidence="1" type="ORF">EKH80_03050</name>
</gene>
<evidence type="ECO:0008006" key="3">
    <source>
        <dbReference type="Google" id="ProtNLM"/>
    </source>
</evidence>